<dbReference type="Proteomes" id="UP000663846">
    <property type="component" value="Unassembled WGS sequence"/>
</dbReference>
<accession>A0A8H3A034</accession>
<organism evidence="2 3">
    <name type="scientific">Rhizoctonia solani</name>
    <dbReference type="NCBI Taxonomy" id="456999"/>
    <lineage>
        <taxon>Eukaryota</taxon>
        <taxon>Fungi</taxon>
        <taxon>Dikarya</taxon>
        <taxon>Basidiomycota</taxon>
        <taxon>Agaricomycotina</taxon>
        <taxon>Agaricomycetes</taxon>
        <taxon>Cantharellales</taxon>
        <taxon>Ceratobasidiaceae</taxon>
        <taxon>Rhizoctonia</taxon>
    </lineage>
</organism>
<reference evidence="2" key="1">
    <citation type="submission" date="2021-01" db="EMBL/GenBank/DDBJ databases">
        <authorList>
            <person name="Kaushik A."/>
        </authorList>
    </citation>
    <scope>NUCLEOTIDE SEQUENCE</scope>
    <source>
        <strain evidence="2">AG1-1C</strain>
    </source>
</reference>
<comment type="caution">
    <text evidence="2">The sequence shown here is derived from an EMBL/GenBank/DDBJ whole genome shotgun (WGS) entry which is preliminary data.</text>
</comment>
<name>A0A8H3A034_9AGAM</name>
<proteinExistence type="predicted"/>
<gene>
    <name evidence="2" type="ORF">RDB_LOCUS36166</name>
</gene>
<evidence type="ECO:0000256" key="1">
    <source>
        <dbReference type="SAM" id="SignalP"/>
    </source>
</evidence>
<dbReference type="EMBL" id="CAJMWS010000226">
    <property type="protein sequence ID" value="CAE6383469.1"/>
    <property type="molecule type" value="Genomic_DNA"/>
</dbReference>
<evidence type="ECO:0000313" key="3">
    <source>
        <dbReference type="Proteomes" id="UP000663846"/>
    </source>
</evidence>
<feature type="signal peptide" evidence="1">
    <location>
        <begin position="1"/>
        <end position="22"/>
    </location>
</feature>
<sequence length="191" mass="21078">MFFRKVFAVATVLASFALSSYAKPIHHGRTGLTVPASTPTINAEVFINNLKIFKKDTDVCSEDISKAASTGKDPEAGMKSLNDLFMKVQFSSIKLTTEQEKECSAVVSVALTKAIKACHDVAANHKFMKYYAKWTETDFAMHSFMQKLAGVSFAAYKESLIGAGKASAVRLHDMKMRHMVNDFRGMGISYE</sequence>
<feature type="chain" id="PRO_5034015936" evidence="1">
    <location>
        <begin position="23"/>
        <end position="191"/>
    </location>
</feature>
<protein>
    <submittedName>
        <fullName evidence="2">Uncharacterized protein</fullName>
    </submittedName>
</protein>
<dbReference type="AlphaFoldDB" id="A0A8H3A034"/>
<keyword evidence="1" id="KW-0732">Signal</keyword>
<evidence type="ECO:0000313" key="2">
    <source>
        <dbReference type="EMBL" id="CAE6383469.1"/>
    </source>
</evidence>